<name>A0ABR4L773_9EURO</name>
<evidence type="ECO:0000313" key="11">
    <source>
        <dbReference type="EMBL" id="KAL2859318.1"/>
    </source>
</evidence>
<keyword evidence="7" id="KW-0961">Cell wall biogenesis/degradation</keyword>
<dbReference type="GO" id="GO:0016787">
    <property type="term" value="F:hydrolase activity"/>
    <property type="evidence" value="ECO:0007669"/>
    <property type="project" value="UniProtKB-KW"/>
</dbReference>
<dbReference type="EMBL" id="JBFXLR010000003">
    <property type="protein sequence ID" value="KAL2859318.1"/>
    <property type="molecule type" value="Genomic_DNA"/>
</dbReference>
<dbReference type="SUPFAM" id="SSF51445">
    <property type="entry name" value="(Trans)glycosidases"/>
    <property type="match status" value="1"/>
</dbReference>
<evidence type="ECO:0000256" key="5">
    <source>
        <dbReference type="ARBA" id="ARBA00022801"/>
    </source>
</evidence>
<accession>A0ABR4L773</accession>
<evidence type="ECO:0000256" key="2">
    <source>
        <dbReference type="ARBA" id="ARBA00005641"/>
    </source>
</evidence>
<dbReference type="Proteomes" id="UP001610444">
    <property type="component" value="Unassembled WGS sequence"/>
</dbReference>
<keyword evidence="3" id="KW-0964">Secreted</keyword>
<proteinExistence type="inferred from homology"/>
<comment type="subcellular location">
    <subcellularLocation>
        <location evidence="1">Secreted</location>
    </subcellularLocation>
</comment>
<keyword evidence="5 11" id="KW-0378">Hydrolase</keyword>
<evidence type="ECO:0000313" key="12">
    <source>
        <dbReference type="Proteomes" id="UP001610444"/>
    </source>
</evidence>
<keyword evidence="4 10" id="KW-0732">Signal</keyword>
<feature type="signal peptide" evidence="10">
    <location>
        <begin position="1"/>
        <end position="20"/>
    </location>
</feature>
<organism evidence="11 12">
    <name type="scientific">Aspergillus pseudodeflectus</name>
    <dbReference type="NCBI Taxonomy" id="176178"/>
    <lineage>
        <taxon>Eukaryota</taxon>
        <taxon>Fungi</taxon>
        <taxon>Dikarya</taxon>
        <taxon>Ascomycota</taxon>
        <taxon>Pezizomycotina</taxon>
        <taxon>Eurotiomycetes</taxon>
        <taxon>Eurotiomycetidae</taxon>
        <taxon>Eurotiales</taxon>
        <taxon>Aspergillaceae</taxon>
        <taxon>Aspergillus</taxon>
        <taxon>Aspergillus subgen. Nidulantes</taxon>
    </lineage>
</organism>
<dbReference type="InterPro" id="IPR017853">
    <property type="entry name" value="GH"/>
</dbReference>
<keyword evidence="6" id="KW-0326">Glycosidase</keyword>
<dbReference type="PANTHER" id="PTHR31297:SF1">
    <property type="entry name" value="GLUCAN 1,3-BETA-GLUCOSIDASE I_II-RELATED"/>
    <property type="match status" value="1"/>
</dbReference>
<comment type="similarity">
    <text evidence="2">Belongs to the glycosyl hydrolase 5 (cellulase A) family.</text>
</comment>
<evidence type="ECO:0000256" key="6">
    <source>
        <dbReference type="ARBA" id="ARBA00023295"/>
    </source>
</evidence>
<dbReference type="GeneID" id="98157698"/>
<comment type="catalytic activity">
    <reaction evidence="8">
        <text>Successive hydrolysis of beta-D-glucose units from the non-reducing ends of (1-&gt;3)-beta-D-glucans, releasing alpha-glucose.</text>
        <dbReference type="EC" id="3.2.1.58"/>
    </reaction>
</comment>
<keyword evidence="12" id="KW-1185">Reference proteome</keyword>
<evidence type="ECO:0000256" key="10">
    <source>
        <dbReference type="SAM" id="SignalP"/>
    </source>
</evidence>
<evidence type="ECO:0000256" key="4">
    <source>
        <dbReference type="ARBA" id="ARBA00022729"/>
    </source>
</evidence>
<gene>
    <name evidence="11" type="ORF">BJX68DRAFT_252307</name>
</gene>
<protein>
    <recommendedName>
        <fullName evidence="9">glucan 1,3-beta-glucosidase</fullName>
        <ecNumber evidence="9">3.2.1.58</ecNumber>
    </recommendedName>
</protein>
<evidence type="ECO:0000256" key="1">
    <source>
        <dbReference type="ARBA" id="ARBA00004613"/>
    </source>
</evidence>
<sequence length="315" mass="34845">MTRLIFATLLSYFGTTVAAAEYINWTTYKANGVNLGGWIVQELFIDSAWWAAHSKCAIAPDEWTLCANLGRSCGPVLDQRYASWITTQDIDRLHAARVNTLRIPTTYAAWVEVPGSKLYSGKQVEYLRTEGHYGWLHNQTPLDYTLDAVDAVLEYIQQSGHPESYTIEPINEPVDNGDISTFCSPLSLSHAGTTWVLNYINAVLARVSTVNPKIPVMFQGGFLGPEYWSSNLDPSANLVFNVHNYYFTGRNAAGHNLTSYICSDAQTSGSAYWTAKCFGEANVDGEGVQAGYWDYLAVFEQGMLNPDEAANVCAQ</sequence>
<dbReference type="EC" id="3.2.1.58" evidence="9"/>
<dbReference type="RefSeq" id="XP_070904252.1">
    <property type="nucleotide sequence ID" value="XM_071042534.1"/>
</dbReference>
<comment type="caution">
    <text evidence="11">The sequence shown here is derived from an EMBL/GenBank/DDBJ whole genome shotgun (WGS) entry which is preliminary data.</text>
</comment>
<evidence type="ECO:0000256" key="9">
    <source>
        <dbReference type="ARBA" id="ARBA00038929"/>
    </source>
</evidence>
<dbReference type="Gene3D" id="3.20.20.80">
    <property type="entry name" value="Glycosidases"/>
    <property type="match status" value="2"/>
</dbReference>
<dbReference type="InterPro" id="IPR050386">
    <property type="entry name" value="Glycosyl_hydrolase_5"/>
</dbReference>
<reference evidence="11 12" key="1">
    <citation type="submission" date="2024-07" db="EMBL/GenBank/DDBJ databases">
        <title>Section-level genome sequencing and comparative genomics of Aspergillus sections Usti and Cavernicolus.</title>
        <authorList>
            <consortium name="Lawrence Berkeley National Laboratory"/>
            <person name="Nybo J.L."/>
            <person name="Vesth T.C."/>
            <person name="Theobald S."/>
            <person name="Frisvad J.C."/>
            <person name="Larsen T.O."/>
            <person name="Kjaerboelling I."/>
            <person name="Rothschild-Mancinelli K."/>
            <person name="Lyhne E.K."/>
            <person name="Kogle M.E."/>
            <person name="Barry K."/>
            <person name="Clum A."/>
            <person name="Na H."/>
            <person name="Ledsgaard L."/>
            <person name="Lin J."/>
            <person name="Lipzen A."/>
            <person name="Kuo A."/>
            <person name="Riley R."/>
            <person name="Mondo S."/>
            <person name="LaButti K."/>
            <person name="Haridas S."/>
            <person name="Pangalinan J."/>
            <person name="Salamov A.A."/>
            <person name="Simmons B.A."/>
            <person name="Magnuson J.K."/>
            <person name="Chen J."/>
            <person name="Drula E."/>
            <person name="Henrissat B."/>
            <person name="Wiebenga A."/>
            <person name="Lubbers R.J."/>
            <person name="Gomes A.C."/>
            <person name="Macurrencykelacurrency M.R."/>
            <person name="Stajich J."/>
            <person name="Grigoriev I.V."/>
            <person name="Mortensen U.H."/>
            <person name="De vries R.P."/>
            <person name="Baker S.E."/>
            <person name="Andersen M.R."/>
        </authorList>
    </citation>
    <scope>NUCLEOTIDE SEQUENCE [LARGE SCALE GENOMIC DNA]</scope>
    <source>
        <strain evidence="11 12">CBS 756.74</strain>
    </source>
</reference>
<feature type="chain" id="PRO_5047286903" description="glucan 1,3-beta-glucosidase" evidence="10">
    <location>
        <begin position="21"/>
        <end position="315"/>
    </location>
</feature>
<evidence type="ECO:0000256" key="3">
    <source>
        <dbReference type="ARBA" id="ARBA00022525"/>
    </source>
</evidence>
<dbReference type="PANTHER" id="PTHR31297">
    <property type="entry name" value="GLUCAN ENDO-1,6-BETA-GLUCOSIDASE B"/>
    <property type="match status" value="1"/>
</dbReference>
<evidence type="ECO:0000256" key="7">
    <source>
        <dbReference type="ARBA" id="ARBA00023316"/>
    </source>
</evidence>
<evidence type="ECO:0000256" key="8">
    <source>
        <dbReference type="ARBA" id="ARBA00036824"/>
    </source>
</evidence>